<dbReference type="RefSeq" id="WP_285969166.1">
    <property type="nucleotide sequence ID" value="NZ_CP127294.1"/>
</dbReference>
<dbReference type="Proteomes" id="UP001236014">
    <property type="component" value="Chromosome"/>
</dbReference>
<dbReference type="AlphaFoldDB" id="A0A9Y2IEI3"/>
<keyword evidence="1" id="KW-0472">Membrane</keyword>
<protein>
    <submittedName>
        <fullName evidence="2">Uncharacterized protein</fullName>
    </submittedName>
</protein>
<reference evidence="2 3" key="1">
    <citation type="submission" date="2023-06" db="EMBL/GenBank/DDBJ databases">
        <authorList>
            <person name="Oyuntsetseg B."/>
            <person name="Kim S.B."/>
        </authorList>
    </citation>
    <scope>NUCLEOTIDE SEQUENCE [LARGE SCALE GENOMIC DNA]</scope>
    <source>
        <strain evidence="2 3">2-15</strain>
    </source>
</reference>
<evidence type="ECO:0000313" key="2">
    <source>
        <dbReference type="EMBL" id="WIX78449.1"/>
    </source>
</evidence>
<gene>
    <name evidence="2" type="ORF">QRX50_45065</name>
</gene>
<evidence type="ECO:0000313" key="3">
    <source>
        <dbReference type="Proteomes" id="UP001236014"/>
    </source>
</evidence>
<organism evidence="2 3">
    <name type="scientific">Amycolatopsis carbonis</name>
    <dbReference type="NCBI Taxonomy" id="715471"/>
    <lineage>
        <taxon>Bacteria</taxon>
        <taxon>Bacillati</taxon>
        <taxon>Actinomycetota</taxon>
        <taxon>Actinomycetes</taxon>
        <taxon>Pseudonocardiales</taxon>
        <taxon>Pseudonocardiaceae</taxon>
        <taxon>Amycolatopsis</taxon>
    </lineage>
</organism>
<evidence type="ECO:0000256" key="1">
    <source>
        <dbReference type="SAM" id="Phobius"/>
    </source>
</evidence>
<keyword evidence="1" id="KW-0812">Transmembrane</keyword>
<keyword evidence="3" id="KW-1185">Reference proteome</keyword>
<sequence>MNGDELLHHLLLDLLVKGLIGLGAVVALVIGAVVIWRKAGR</sequence>
<proteinExistence type="predicted"/>
<name>A0A9Y2IEI3_9PSEU</name>
<dbReference type="EMBL" id="CP127294">
    <property type="protein sequence ID" value="WIX78449.1"/>
    <property type="molecule type" value="Genomic_DNA"/>
</dbReference>
<accession>A0A9Y2IEI3</accession>
<feature type="transmembrane region" description="Helical" evidence="1">
    <location>
        <begin position="14"/>
        <end position="36"/>
    </location>
</feature>
<keyword evidence="1" id="KW-1133">Transmembrane helix</keyword>
<dbReference type="KEGG" id="acab:QRX50_45065"/>